<dbReference type="OrthoDB" id="1740797at2759"/>
<proteinExistence type="predicted"/>
<dbReference type="Proteomes" id="UP000325315">
    <property type="component" value="Unassembled WGS sequence"/>
</dbReference>
<protein>
    <submittedName>
        <fullName evidence="1">Uncharacterized protein</fullName>
    </submittedName>
</protein>
<dbReference type="EMBL" id="SMMG02000007">
    <property type="protein sequence ID" value="KAA3467021.1"/>
    <property type="molecule type" value="Genomic_DNA"/>
</dbReference>
<comment type="caution">
    <text evidence="1">The sequence shown here is derived from an EMBL/GenBank/DDBJ whole genome shotgun (WGS) entry which is preliminary data.</text>
</comment>
<gene>
    <name evidence="1" type="ORF">EPI10_002070</name>
</gene>
<reference evidence="2" key="1">
    <citation type="journal article" date="2019" name="Plant Biotechnol. J.">
        <title>Genome sequencing of the Australian wild diploid species Gossypium australe highlights disease resistance and delayed gland morphogenesis.</title>
        <authorList>
            <person name="Cai Y."/>
            <person name="Cai X."/>
            <person name="Wang Q."/>
            <person name="Wang P."/>
            <person name="Zhang Y."/>
            <person name="Cai C."/>
            <person name="Xu Y."/>
            <person name="Wang K."/>
            <person name="Zhou Z."/>
            <person name="Wang C."/>
            <person name="Geng S."/>
            <person name="Li B."/>
            <person name="Dong Q."/>
            <person name="Hou Y."/>
            <person name="Wang H."/>
            <person name="Ai P."/>
            <person name="Liu Z."/>
            <person name="Yi F."/>
            <person name="Sun M."/>
            <person name="An G."/>
            <person name="Cheng J."/>
            <person name="Zhang Y."/>
            <person name="Shi Q."/>
            <person name="Xie Y."/>
            <person name="Shi X."/>
            <person name="Chang Y."/>
            <person name="Huang F."/>
            <person name="Chen Y."/>
            <person name="Hong S."/>
            <person name="Mi L."/>
            <person name="Sun Q."/>
            <person name="Zhang L."/>
            <person name="Zhou B."/>
            <person name="Peng R."/>
            <person name="Zhang X."/>
            <person name="Liu F."/>
        </authorList>
    </citation>
    <scope>NUCLEOTIDE SEQUENCE [LARGE SCALE GENOMIC DNA]</scope>
    <source>
        <strain evidence="2">cv. PA1801</strain>
    </source>
</reference>
<name>A0A5B6VDA4_9ROSI</name>
<evidence type="ECO:0000313" key="1">
    <source>
        <dbReference type="EMBL" id="KAA3467021.1"/>
    </source>
</evidence>
<keyword evidence="2" id="KW-1185">Reference proteome</keyword>
<sequence>MPTEDPHLQLRLFMEVSDSFKMARVTEDALRLNTFHLARLPSYESSSLPSNKWMMSPFIRRDSKNYYENDLITESHIASN</sequence>
<accession>A0A5B6VDA4</accession>
<evidence type="ECO:0000313" key="2">
    <source>
        <dbReference type="Proteomes" id="UP000325315"/>
    </source>
</evidence>
<dbReference type="AlphaFoldDB" id="A0A5B6VDA4"/>
<organism evidence="1 2">
    <name type="scientific">Gossypium australe</name>
    <dbReference type="NCBI Taxonomy" id="47621"/>
    <lineage>
        <taxon>Eukaryota</taxon>
        <taxon>Viridiplantae</taxon>
        <taxon>Streptophyta</taxon>
        <taxon>Embryophyta</taxon>
        <taxon>Tracheophyta</taxon>
        <taxon>Spermatophyta</taxon>
        <taxon>Magnoliopsida</taxon>
        <taxon>eudicotyledons</taxon>
        <taxon>Gunneridae</taxon>
        <taxon>Pentapetalae</taxon>
        <taxon>rosids</taxon>
        <taxon>malvids</taxon>
        <taxon>Malvales</taxon>
        <taxon>Malvaceae</taxon>
        <taxon>Malvoideae</taxon>
        <taxon>Gossypium</taxon>
    </lineage>
</organism>